<reference evidence="2" key="1">
    <citation type="submission" date="2022-11" db="UniProtKB">
        <authorList>
            <consortium name="WormBaseParasite"/>
        </authorList>
    </citation>
    <scope>IDENTIFICATION</scope>
</reference>
<evidence type="ECO:0000313" key="1">
    <source>
        <dbReference type="Proteomes" id="UP000887579"/>
    </source>
</evidence>
<organism evidence="1 2">
    <name type="scientific">Panagrolaimus sp. ES5</name>
    <dbReference type="NCBI Taxonomy" id="591445"/>
    <lineage>
        <taxon>Eukaryota</taxon>
        <taxon>Metazoa</taxon>
        <taxon>Ecdysozoa</taxon>
        <taxon>Nematoda</taxon>
        <taxon>Chromadorea</taxon>
        <taxon>Rhabditida</taxon>
        <taxon>Tylenchina</taxon>
        <taxon>Panagrolaimomorpha</taxon>
        <taxon>Panagrolaimoidea</taxon>
        <taxon>Panagrolaimidae</taxon>
        <taxon>Panagrolaimus</taxon>
    </lineage>
</organism>
<evidence type="ECO:0000313" key="2">
    <source>
        <dbReference type="WBParaSite" id="ES5_v2.g16372.t1"/>
    </source>
</evidence>
<proteinExistence type="predicted"/>
<dbReference type="Proteomes" id="UP000887579">
    <property type="component" value="Unplaced"/>
</dbReference>
<sequence length="287" mass="32060">MLSFMHNLFAVKLPQKNNELKDANNNHRIQTQQEKEMLKNIAKNAGVNSINKNIDAQLAAISEIRELMSSKVALVTLYEAASVIINLCQNGSPQIMEAIFPVLKQFIQSSDTVLILLIINGIFYAIKKPEFILLVIDRNIVKHLVHLSKHPDKDVKMTAFVITAQIFEGDYMKSAIRYGIIKVLPSFLEAINIILKIVSNGTRDDIHALIQANVLPFLCSLLKCDDSILVENVLIILNDILQKSGKMSSDVCKIIKNSGEVEVLTKLISISQSLKMKSTTLYEAISE</sequence>
<protein>
    <submittedName>
        <fullName evidence="2">Uncharacterized protein</fullName>
    </submittedName>
</protein>
<dbReference type="WBParaSite" id="ES5_v2.g16372.t1">
    <property type="protein sequence ID" value="ES5_v2.g16372.t1"/>
    <property type="gene ID" value="ES5_v2.g16372"/>
</dbReference>
<accession>A0AC34FG60</accession>
<name>A0AC34FG60_9BILA</name>